<dbReference type="RefSeq" id="WP_188938635.1">
    <property type="nucleotide sequence ID" value="NZ_BMIA01000005.1"/>
</dbReference>
<sequence length="183" mass="20961">MVICSEYEILERNHLNYKQIHNQGVLSGEVGRFFETKDAKGNYKYETCCVQMSYAFNKTGPMIQNAGILPGNRVMTDDHGMEYLLSVPDMRLYLTRSYFPPEIYSGMGSARNLAQKIGGRKGVIAFGGRHIDLWNGRNFQSGGTGLYLENVLWLDVDTDNAPRIIYFWEVKSFLTVLEELYNF</sequence>
<name>A0ABQ1Z6P3_9BACT</name>
<reference evidence="2" key="1">
    <citation type="journal article" date="2019" name="Int. J. Syst. Evol. Microbiol.">
        <title>The Global Catalogue of Microorganisms (GCM) 10K type strain sequencing project: providing services to taxonomists for standard genome sequencing and annotation.</title>
        <authorList>
            <consortium name="The Broad Institute Genomics Platform"/>
            <consortium name="The Broad Institute Genome Sequencing Center for Infectious Disease"/>
            <person name="Wu L."/>
            <person name="Ma J."/>
        </authorList>
    </citation>
    <scope>NUCLEOTIDE SEQUENCE [LARGE SCALE GENOMIC DNA]</scope>
    <source>
        <strain evidence="2">CGMCC 1.15288</strain>
    </source>
</reference>
<comment type="caution">
    <text evidence="1">The sequence shown here is derived from an EMBL/GenBank/DDBJ whole genome shotgun (WGS) entry which is preliminary data.</text>
</comment>
<protein>
    <submittedName>
        <fullName evidence="1">Uncharacterized protein</fullName>
    </submittedName>
</protein>
<keyword evidence="2" id="KW-1185">Reference proteome</keyword>
<proteinExistence type="predicted"/>
<evidence type="ECO:0000313" key="1">
    <source>
        <dbReference type="EMBL" id="GGH52111.1"/>
    </source>
</evidence>
<dbReference type="Proteomes" id="UP000600214">
    <property type="component" value="Unassembled WGS sequence"/>
</dbReference>
<organism evidence="1 2">
    <name type="scientific">Dyadobacter endophyticus</name>
    <dbReference type="NCBI Taxonomy" id="1749036"/>
    <lineage>
        <taxon>Bacteria</taxon>
        <taxon>Pseudomonadati</taxon>
        <taxon>Bacteroidota</taxon>
        <taxon>Cytophagia</taxon>
        <taxon>Cytophagales</taxon>
        <taxon>Spirosomataceae</taxon>
        <taxon>Dyadobacter</taxon>
    </lineage>
</organism>
<dbReference type="InterPro" id="IPR025562">
    <property type="entry name" value="Tae4"/>
</dbReference>
<evidence type="ECO:0000313" key="2">
    <source>
        <dbReference type="Proteomes" id="UP000600214"/>
    </source>
</evidence>
<gene>
    <name evidence="1" type="ORF">GCM10007423_56200</name>
</gene>
<dbReference type="Pfam" id="PF14113">
    <property type="entry name" value="Tae4"/>
    <property type="match status" value="1"/>
</dbReference>
<accession>A0ABQ1Z6P3</accession>
<dbReference type="Gene3D" id="3.90.1720.70">
    <property type="match status" value="1"/>
</dbReference>
<dbReference type="EMBL" id="BMIA01000005">
    <property type="protein sequence ID" value="GGH52111.1"/>
    <property type="molecule type" value="Genomic_DNA"/>
</dbReference>